<feature type="transmembrane region" description="Helical" evidence="1">
    <location>
        <begin position="12"/>
        <end position="32"/>
    </location>
</feature>
<organism evidence="2 3">
    <name type="scientific">Marinobacter pelagius</name>
    <dbReference type="NCBI Taxonomy" id="379482"/>
    <lineage>
        <taxon>Bacteria</taxon>
        <taxon>Pseudomonadati</taxon>
        <taxon>Pseudomonadota</taxon>
        <taxon>Gammaproteobacteria</taxon>
        <taxon>Pseudomonadales</taxon>
        <taxon>Marinobacteraceae</taxon>
        <taxon>Marinobacter</taxon>
    </lineage>
</organism>
<evidence type="ECO:0000313" key="2">
    <source>
        <dbReference type="EMBL" id="RBP20500.1"/>
    </source>
</evidence>
<feature type="transmembrane region" description="Helical" evidence="1">
    <location>
        <begin position="52"/>
        <end position="75"/>
    </location>
</feature>
<name>A0A366G2M7_9GAMM</name>
<dbReference type="RefSeq" id="WP_113864197.1">
    <property type="nucleotide sequence ID" value="NZ_QNRO01000033.1"/>
</dbReference>
<dbReference type="AlphaFoldDB" id="A0A366G2M7"/>
<dbReference type="OrthoDB" id="7597097at2"/>
<protein>
    <submittedName>
        <fullName evidence="2">Uncharacterized protein</fullName>
    </submittedName>
</protein>
<gene>
    <name evidence="2" type="ORF">DET50_1331</name>
</gene>
<evidence type="ECO:0000313" key="3">
    <source>
        <dbReference type="Proteomes" id="UP000252995"/>
    </source>
</evidence>
<dbReference type="SUPFAM" id="SSF52096">
    <property type="entry name" value="ClpP/crotonase"/>
    <property type="match status" value="1"/>
</dbReference>
<comment type="caution">
    <text evidence="2">The sequence shown here is derived from an EMBL/GenBank/DDBJ whole genome shotgun (WGS) entry which is preliminary data.</text>
</comment>
<reference evidence="2 3" key="1">
    <citation type="submission" date="2018-06" db="EMBL/GenBank/DDBJ databases">
        <title>Freshwater and sediment microbial communities from various areas in North America, analyzing microbe dynamics in response to fracking.</title>
        <authorList>
            <person name="Lamendella R."/>
        </authorList>
    </citation>
    <scope>NUCLEOTIDE SEQUENCE [LARGE SCALE GENOMIC DNA]</scope>
    <source>
        <strain evidence="2 3">114J</strain>
    </source>
</reference>
<keyword evidence="1" id="KW-0472">Membrane</keyword>
<evidence type="ECO:0000256" key="1">
    <source>
        <dbReference type="SAM" id="Phobius"/>
    </source>
</evidence>
<sequence>MSYIKKHWNGEFSLAVSFWVNLVLLGFVLRAIDIVLSQPTLIESPVSQARAILIFVAVSLAVIYPWQIIGAWRAADNHVGRTKKGGWAMAAKVMITIGVLSTFGNVTSELPGYKNLYELATIQDEFSNYSIEVVDDGRVIHFTGGMGFGASEDIEKTIARHPNVEGIILDSIGGRIYEGRKFSEIILENGLNTYTIKGCNSACGTAFISGKKRYLASGANLGFHQYSPAEWEEDQPMSMMVEQELDLALFREKGISESFLNRLFDAESSDMWYPTIPEMKEAGVIHGVIEPSTLRPINYASADRGRVDSMMQSVPALDVIKEYEPEIYGAILTETEQALKDGGSIVEIQARLGSYGELIATKSLPRTSDEAVIEFTEQIVSSMKTLRDIEPVYCLKHILPEQFGTLDITAHLSKDEMRPMLNALGKVIRERYEAATTPVVGEQEAEELLAKVRNQMGDRLELLNAQGLSNSDDYRQACNAFISFYEIILQEERSVAANALRWVYTPL</sequence>
<feature type="transmembrane region" description="Helical" evidence="1">
    <location>
        <begin position="87"/>
        <end position="106"/>
    </location>
</feature>
<keyword evidence="1" id="KW-0812">Transmembrane</keyword>
<dbReference type="Gene3D" id="3.90.226.10">
    <property type="entry name" value="2-enoyl-CoA Hydratase, Chain A, domain 1"/>
    <property type="match status" value="1"/>
</dbReference>
<proteinExistence type="predicted"/>
<accession>A0A366G2M7</accession>
<dbReference type="InterPro" id="IPR029045">
    <property type="entry name" value="ClpP/crotonase-like_dom_sf"/>
</dbReference>
<dbReference type="EMBL" id="QNRO01000033">
    <property type="protein sequence ID" value="RBP20500.1"/>
    <property type="molecule type" value="Genomic_DNA"/>
</dbReference>
<dbReference type="Proteomes" id="UP000252995">
    <property type="component" value="Unassembled WGS sequence"/>
</dbReference>
<keyword evidence="1" id="KW-1133">Transmembrane helix</keyword>